<feature type="transmembrane region" description="Helical" evidence="2">
    <location>
        <begin position="275"/>
        <end position="294"/>
    </location>
</feature>
<organism evidence="4 5">
    <name type="scientific">Dimargaris cristalligena</name>
    <dbReference type="NCBI Taxonomy" id="215637"/>
    <lineage>
        <taxon>Eukaryota</taxon>
        <taxon>Fungi</taxon>
        <taxon>Fungi incertae sedis</taxon>
        <taxon>Zoopagomycota</taxon>
        <taxon>Kickxellomycotina</taxon>
        <taxon>Dimargaritomycetes</taxon>
        <taxon>Dimargaritales</taxon>
        <taxon>Dimargaritaceae</taxon>
        <taxon>Dimargaris</taxon>
    </lineage>
</organism>
<sequence length="342" mass="37884">MKVRQRLGSPWWSLRASQLYISNSAAPTALRSPDRPPVPTVPWTTHTATFQPVHYESSRLNQAPAPLRRPLQACADRLWSLNNRIKRTGRRALLAFLPENYPHSVTPEYWGYSKWQFIHSVTGSITGVVSTQSMLFAVGLGSGSIPLAAALNWVIKDGLGQLGGVIYAFKISNRFDSDPKHYKFWSGITLQLATLLEMCTPLFPQWFLVISSVSNIGKNISWLATSAARAQMHQSFTINNNLGDVTAKSGSQSTAAGLIGTGFGVVLSAISPHTMLAVFAIYLPFAVISIYANYRANLEVVSRNLNLQRTELVLEHWFKHIVPTFDVTRDRSTKLVGLNKGM</sequence>
<keyword evidence="2" id="KW-1133">Transmembrane helix</keyword>
<dbReference type="InterPro" id="IPR054549">
    <property type="entry name" value="UVB_sens_RUS_dom"/>
</dbReference>
<evidence type="ECO:0000256" key="2">
    <source>
        <dbReference type="SAM" id="Phobius"/>
    </source>
</evidence>
<dbReference type="PANTHER" id="PTHR12770:SF22">
    <property type="entry name" value="PROTEIN ROOT UVB SENSITIVE 1, CHLOROPLASTIC"/>
    <property type="match status" value="1"/>
</dbReference>
<dbReference type="Pfam" id="PF04884">
    <property type="entry name" value="UVB_sens_prot"/>
    <property type="match status" value="1"/>
</dbReference>
<reference evidence="5" key="1">
    <citation type="journal article" date="2018" name="Nat. Microbiol.">
        <title>Leveraging single-cell genomics to expand the fungal tree of life.</title>
        <authorList>
            <person name="Ahrendt S.R."/>
            <person name="Quandt C.A."/>
            <person name="Ciobanu D."/>
            <person name="Clum A."/>
            <person name="Salamov A."/>
            <person name="Andreopoulos B."/>
            <person name="Cheng J.F."/>
            <person name="Woyke T."/>
            <person name="Pelin A."/>
            <person name="Henrissat B."/>
            <person name="Reynolds N.K."/>
            <person name="Benny G.L."/>
            <person name="Smith M.E."/>
            <person name="James T.Y."/>
            <person name="Grigoriev I.V."/>
        </authorList>
    </citation>
    <scope>NUCLEOTIDE SEQUENCE [LARGE SCALE GENOMIC DNA]</scope>
    <source>
        <strain evidence="5">RSA 468</strain>
    </source>
</reference>
<dbReference type="Proteomes" id="UP000268162">
    <property type="component" value="Unassembled WGS sequence"/>
</dbReference>
<dbReference type="PANTHER" id="PTHR12770">
    <property type="entry name" value="RUS1 FAMILY PROTEIN C16ORF58"/>
    <property type="match status" value="1"/>
</dbReference>
<accession>A0A4P9ZYT7</accession>
<name>A0A4P9ZYT7_9FUNG</name>
<keyword evidence="2" id="KW-0812">Transmembrane</keyword>
<dbReference type="AlphaFoldDB" id="A0A4P9ZYT7"/>
<dbReference type="EMBL" id="ML002324">
    <property type="protein sequence ID" value="RKP38847.1"/>
    <property type="molecule type" value="Genomic_DNA"/>
</dbReference>
<proteinExistence type="inferred from homology"/>
<feature type="domain" description="Protein root UVB sensitive/RUS" evidence="3">
    <location>
        <begin position="86"/>
        <end position="320"/>
    </location>
</feature>
<evidence type="ECO:0000313" key="5">
    <source>
        <dbReference type="Proteomes" id="UP000268162"/>
    </source>
</evidence>
<dbReference type="InterPro" id="IPR006968">
    <property type="entry name" value="RUS_fam"/>
</dbReference>
<protein>
    <submittedName>
        <fullName evidence="4">Vitamin B6 photo-protection and homoeostasis-domain-containing protein</fullName>
    </submittedName>
</protein>
<evidence type="ECO:0000256" key="1">
    <source>
        <dbReference type="ARBA" id="ARBA00007558"/>
    </source>
</evidence>
<evidence type="ECO:0000259" key="3">
    <source>
        <dbReference type="Pfam" id="PF04884"/>
    </source>
</evidence>
<evidence type="ECO:0000313" key="4">
    <source>
        <dbReference type="EMBL" id="RKP38847.1"/>
    </source>
</evidence>
<keyword evidence="5" id="KW-1185">Reference proteome</keyword>
<keyword evidence="2" id="KW-0472">Membrane</keyword>
<comment type="similarity">
    <text evidence="1">Belongs to the RUS1 family.</text>
</comment>
<gene>
    <name evidence="4" type="ORF">BJ085DRAFT_13327</name>
</gene>